<keyword evidence="2" id="KW-1185">Reference proteome</keyword>
<organism evidence="1 2">
    <name type="scientific">Planktothrix paucivesiculata PCC 9631</name>
    <dbReference type="NCBI Taxonomy" id="671071"/>
    <lineage>
        <taxon>Bacteria</taxon>
        <taxon>Bacillati</taxon>
        <taxon>Cyanobacteriota</taxon>
        <taxon>Cyanophyceae</taxon>
        <taxon>Oscillatoriophycideae</taxon>
        <taxon>Oscillatoriales</taxon>
        <taxon>Microcoleaceae</taxon>
        <taxon>Planktothrix</taxon>
    </lineage>
</organism>
<dbReference type="SUPFAM" id="SSF56112">
    <property type="entry name" value="Protein kinase-like (PK-like)"/>
    <property type="match status" value="1"/>
</dbReference>
<comment type="caution">
    <text evidence="1">The sequence shown here is derived from an EMBL/GenBank/DDBJ whole genome shotgun (WGS) entry which is preliminary data.</text>
</comment>
<gene>
    <name evidence="1" type="ORF">PL9631_660035</name>
</gene>
<evidence type="ECO:0008006" key="3">
    <source>
        <dbReference type="Google" id="ProtNLM"/>
    </source>
</evidence>
<dbReference type="Proteomes" id="UP000182190">
    <property type="component" value="Unassembled WGS sequence"/>
</dbReference>
<dbReference type="RefSeq" id="WP_083620588.1">
    <property type="nucleotide sequence ID" value="NZ_LR735015.1"/>
</dbReference>
<protein>
    <recommendedName>
        <fullName evidence="3">Protein kinase domain-containing protein</fullName>
    </recommendedName>
</protein>
<proteinExistence type="predicted"/>
<name>A0A7Z9BWH7_9CYAN</name>
<reference evidence="1" key="1">
    <citation type="submission" date="2019-10" db="EMBL/GenBank/DDBJ databases">
        <authorList>
            <consortium name="Genoscope - CEA"/>
            <person name="William W."/>
        </authorList>
    </citation>
    <scope>NUCLEOTIDE SEQUENCE [LARGE SCALE GENOMIC DNA]</scope>
    <source>
        <strain evidence="1">BBR_PRJEB10994</strain>
    </source>
</reference>
<dbReference type="OrthoDB" id="581647at2"/>
<accession>A0A7Z9BWH7</accession>
<dbReference type="Gene3D" id="3.30.200.20">
    <property type="entry name" value="Phosphorylase Kinase, domain 1"/>
    <property type="match status" value="1"/>
</dbReference>
<evidence type="ECO:0000313" key="2">
    <source>
        <dbReference type="Proteomes" id="UP000182190"/>
    </source>
</evidence>
<dbReference type="EMBL" id="CZCS02000208">
    <property type="protein sequence ID" value="VXD22409.1"/>
    <property type="molecule type" value="Genomic_DNA"/>
</dbReference>
<dbReference type="AlphaFoldDB" id="A0A7Z9BWH7"/>
<dbReference type="InterPro" id="IPR011009">
    <property type="entry name" value="Kinase-like_dom_sf"/>
</dbReference>
<sequence>MAWQPGTKLYGDRYTIIKKLGEGGFGITFLARNRKGEDIRHLRNKNGEGYLMVKLDFTPRRDD</sequence>
<evidence type="ECO:0000313" key="1">
    <source>
        <dbReference type="EMBL" id="VXD22409.1"/>
    </source>
</evidence>